<reference evidence="1 2" key="1">
    <citation type="journal article" date="2023" name="Science">
        <title>Complex scaffold remodeling in plant triterpene biosynthesis.</title>
        <authorList>
            <person name="De La Pena R."/>
            <person name="Hodgson H."/>
            <person name="Liu J.C."/>
            <person name="Stephenson M.J."/>
            <person name="Martin A.C."/>
            <person name="Owen C."/>
            <person name="Harkess A."/>
            <person name="Leebens-Mack J."/>
            <person name="Jimenez L.E."/>
            <person name="Osbourn A."/>
            <person name="Sattely E.S."/>
        </authorList>
    </citation>
    <scope>NUCLEOTIDE SEQUENCE [LARGE SCALE GENOMIC DNA]</scope>
    <source>
        <strain evidence="2">cv. JPN11</strain>
        <tissue evidence="1">Leaf</tissue>
    </source>
</reference>
<keyword evidence="2" id="KW-1185">Reference proteome</keyword>
<gene>
    <name evidence="1" type="ORF">OWV82_003208</name>
</gene>
<proteinExistence type="predicted"/>
<organism evidence="1 2">
    <name type="scientific">Melia azedarach</name>
    <name type="common">Chinaberry tree</name>
    <dbReference type="NCBI Taxonomy" id="155640"/>
    <lineage>
        <taxon>Eukaryota</taxon>
        <taxon>Viridiplantae</taxon>
        <taxon>Streptophyta</taxon>
        <taxon>Embryophyta</taxon>
        <taxon>Tracheophyta</taxon>
        <taxon>Spermatophyta</taxon>
        <taxon>Magnoliopsida</taxon>
        <taxon>eudicotyledons</taxon>
        <taxon>Gunneridae</taxon>
        <taxon>Pentapetalae</taxon>
        <taxon>rosids</taxon>
        <taxon>malvids</taxon>
        <taxon>Sapindales</taxon>
        <taxon>Meliaceae</taxon>
        <taxon>Melia</taxon>
    </lineage>
</organism>
<evidence type="ECO:0000313" key="2">
    <source>
        <dbReference type="Proteomes" id="UP001164539"/>
    </source>
</evidence>
<name>A0ACC1YL56_MELAZ</name>
<protein>
    <submittedName>
        <fullName evidence="1">Inactive rhomboid protein</fullName>
    </submittedName>
</protein>
<comment type="caution">
    <text evidence="1">The sequence shown here is derived from an EMBL/GenBank/DDBJ whole genome shotgun (WGS) entry which is preliminary data.</text>
</comment>
<sequence>MVEADPDHGFGGPGSTSVAMAYPPSSVSLTLFRSVASPSPSHRLSSNFTQLGNPVSSSRKLAWISLQGRVENAEEASSAHAIKGGLSIEEAVAWQLFTPIQRFLIVAVIGVAFAQSKKNRLILQLKKSVEIRDQVLFTMQQKLDNLCEQLYYVKQQQGNMANISFNEKTESLNGKSESPPPSESFGSDKINFVDCGCWLCDQHHNLLNGLAGNSVMKNSGGDEVFQCEMTPANEAEPEERRLSDMSDWASSVTSNAEIQMNNFSIEQDIFNLRKESEEKDATIKELTNLVQSSNVTGSKRISELEDIIRRKNMIITRLKRDMVVLEQKVVQLTRLQRSSSSTLASASATSYWKLPVMTDNLVYDMDSTTSPSSSDSDSPPKKRPVVPIGKFADTLPVAKYSDTVPVAKNPDTLPDAEFKDTLPEAKFQDTPLRNVAPSSTSYQKSAPTKVSSLLVQPTGRLAKSQTATPLRERSTTQKSKTLSSLRQKQSPTRGEFKKTRRRIQTTSKDAAPAKRWM</sequence>
<accession>A0ACC1YL56</accession>
<dbReference type="EMBL" id="CM051395">
    <property type="protein sequence ID" value="KAJ4724196.1"/>
    <property type="molecule type" value="Genomic_DNA"/>
</dbReference>
<dbReference type="Proteomes" id="UP001164539">
    <property type="component" value="Chromosome 2"/>
</dbReference>
<evidence type="ECO:0000313" key="1">
    <source>
        <dbReference type="EMBL" id="KAJ4724196.1"/>
    </source>
</evidence>